<evidence type="ECO:0000313" key="1">
    <source>
        <dbReference type="EMBL" id="EON76485.1"/>
    </source>
</evidence>
<dbReference type="Proteomes" id="UP000013909">
    <property type="component" value="Unassembled WGS sequence"/>
</dbReference>
<protein>
    <submittedName>
        <fullName evidence="1">Uncharacterized protein</fullName>
    </submittedName>
</protein>
<evidence type="ECO:0000313" key="2">
    <source>
        <dbReference type="Proteomes" id="UP000013909"/>
    </source>
</evidence>
<dbReference type="EMBL" id="AQHR01000085">
    <property type="protein sequence ID" value="EON76485.1"/>
    <property type="molecule type" value="Genomic_DNA"/>
</dbReference>
<dbReference type="InterPro" id="IPR011042">
    <property type="entry name" value="6-blade_b-propeller_TolB-like"/>
</dbReference>
<name>R7ZQU1_9BACT</name>
<keyword evidence="2" id="KW-1185">Reference proteome</keyword>
<dbReference type="STRING" id="1232681.ADIS_2935"/>
<accession>R7ZQU1</accession>
<reference evidence="1 2" key="1">
    <citation type="submission" date="2013-02" db="EMBL/GenBank/DDBJ databases">
        <title>A novel strain isolated from Lonar lake, Maharashtra, India.</title>
        <authorList>
            <person name="Singh A."/>
        </authorList>
    </citation>
    <scope>NUCLEOTIDE SEQUENCE [LARGE SCALE GENOMIC DNA]</scope>
    <source>
        <strain evidence="1 2">AK24</strain>
    </source>
</reference>
<dbReference type="SUPFAM" id="SSF82171">
    <property type="entry name" value="DPP6 N-terminal domain-like"/>
    <property type="match status" value="1"/>
</dbReference>
<dbReference type="AlphaFoldDB" id="R7ZQU1"/>
<comment type="caution">
    <text evidence="1">The sequence shown here is derived from an EMBL/GenBank/DDBJ whole genome shotgun (WGS) entry which is preliminary data.</text>
</comment>
<sequence>MGLQVVAGSAQQITNRDGYDNQPYFINNKQIAFTSRAKNGSSDIILYSFDTKKFTNMTRTNEVSEYSPALTSCGTYISAIRVEQDGKQRLWLYPINFGEPALLYDNISPVGYYGWSGETAALSVVGEEKNKLIFPYSKSDIQPIAFDVGRCVQARPGKKGIGFIDYSQASSTAEGISYTLKVYDTKSRTIENLGSTLPGSEDFLWLDKNRVIMARGKELFIRHVRRKEGWYKFAVVSVPGYGGITRMALSPRKDKLILVMDRLN</sequence>
<organism evidence="1 2">
    <name type="scientific">Lunatimonas lonarensis</name>
    <dbReference type="NCBI Taxonomy" id="1232681"/>
    <lineage>
        <taxon>Bacteria</taxon>
        <taxon>Pseudomonadati</taxon>
        <taxon>Bacteroidota</taxon>
        <taxon>Cytophagia</taxon>
        <taxon>Cytophagales</taxon>
        <taxon>Cyclobacteriaceae</taxon>
    </lineage>
</organism>
<proteinExistence type="predicted"/>
<gene>
    <name evidence="1" type="ORF">ADIS_2935</name>
</gene>
<dbReference type="Gene3D" id="2.120.10.30">
    <property type="entry name" value="TolB, C-terminal domain"/>
    <property type="match status" value="1"/>
</dbReference>